<comment type="domain">
    <text evidence="7">Comprises of two domains. The C-terminal domain contains the binding site for glutamine and catalyzes the hydrolysis of this substrate to glutamate and ammonia. The N-terminal domain is anticipated to bind ATP and cobyrinate and catalyzes the ultimate synthesis of the diamide product. The ammonia produced via the glutaminase domain is probably translocated to the adjacent domain via a molecular tunnel, where it reacts with an activated intermediate.</text>
</comment>
<dbReference type="NCBIfam" id="NF002204">
    <property type="entry name" value="PRK01077.1"/>
    <property type="match status" value="1"/>
</dbReference>
<comment type="miscellaneous">
    <text evidence="7">The a and c carboxylates of cobyrinate are activated for nucleophilic attack via formation of a phosphorylated intermediate by ATP. CbiA catalyzes first the amidation of the c-carboxylate, and then that of the a-carboxylate.</text>
</comment>
<dbReference type="EC" id="6.3.5.11" evidence="7"/>
<sequence length="449" mass="51066">MIAGTNSGVGKTTLSLGIMKALTNRGITVAPFKVGPDYIDPKFHEFVTGNASYNLDSYLLNKELVTNLFNKNSKDKDISIIEGVMGLYDGFGIEKDNASSSHIAKILKLPIILVVDGRGMSLSLAALISGYKNFDKDINIAGVIINNVSSKMHYDLLRTIVEKENNIPCLGYLPKNLDISLKSRHLGLIPAEEVDELEEKSEKLSKTIEETIDLDKLLEISKLEVIKTQNYIGITKKYDLKIGVFKDKAFNFYYKDNLDLLEQLGITLIPISPIKDEKLPDVDALYIGGGFPEVFSNELETNKSFREDLKEILEKGLPCYAECGGLMYLTNSIYDLDNNKSEMVGFIDTDSHMTEKLQRFGYIEIDFKGININAHEFHRSMINKNDEIDFLYNISKKREGKVYKRWKCGIKKQNTLAGYPHIHFYSNIEFLYYLLDYIENFKGENYDKY</sequence>
<dbReference type="Pfam" id="PF07685">
    <property type="entry name" value="GATase_3"/>
    <property type="match status" value="1"/>
</dbReference>
<evidence type="ECO:0000313" key="11">
    <source>
        <dbReference type="Proteomes" id="UP000467132"/>
    </source>
</evidence>
<dbReference type="Proteomes" id="UP000467132">
    <property type="component" value="Unassembled WGS sequence"/>
</dbReference>
<dbReference type="GO" id="GO:0009236">
    <property type="term" value="P:cobalamin biosynthetic process"/>
    <property type="evidence" value="ECO:0007669"/>
    <property type="project" value="UniProtKB-UniRule"/>
</dbReference>
<evidence type="ECO:0000313" key="10">
    <source>
        <dbReference type="EMBL" id="NBI06484.1"/>
    </source>
</evidence>
<dbReference type="HAMAP" id="MF_00027">
    <property type="entry name" value="CobB_CbiA"/>
    <property type="match status" value="1"/>
</dbReference>
<comment type="pathway">
    <text evidence="7">Cofactor biosynthesis; adenosylcobalamin biosynthesis; cob(II)yrinate a,c-diamide from sirohydrochlorin (anaerobic route): step 10/10.</text>
</comment>
<keyword evidence="11" id="KW-1185">Reference proteome</keyword>
<dbReference type="NCBIfam" id="TIGR00379">
    <property type="entry name" value="cobB"/>
    <property type="match status" value="1"/>
</dbReference>
<evidence type="ECO:0000256" key="2">
    <source>
        <dbReference type="ARBA" id="ARBA00022598"/>
    </source>
</evidence>
<evidence type="ECO:0000256" key="6">
    <source>
        <dbReference type="ARBA" id="ARBA00022962"/>
    </source>
</evidence>
<dbReference type="AlphaFoldDB" id="A0A845QWW7"/>
<dbReference type="PANTHER" id="PTHR43873:SF1">
    <property type="entry name" value="COBYRINATE A,C-DIAMIDE SYNTHASE"/>
    <property type="match status" value="1"/>
</dbReference>
<evidence type="ECO:0000259" key="9">
    <source>
        <dbReference type="Pfam" id="PF07685"/>
    </source>
</evidence>
<comment type="similarity">
    <text evidence="7">Belongs to the CobB/CbiA family.</text>
</comment>
<name>A0A845QWW7_9CLOT</name>
<feature type="domain" description="CobQ/CobB/MinD/ParA nucleotide binding" evidence="8">
    <location>
        <begin position="1"/>
        <end position="182"/>
    </location>
</feature>
<dbReference type="Pfam" id="PF01656">
    <property type="entry name" value="CbiA"/>
    <property type="match status" value="1"/>
</dbReference>
<dbReference type="EMBL" id="QXXA01000006">
    <property type="protein sequence ID" value="NBI06484.1"/>
    <property type="molecule type" value="Genomic_DNA"/>
</dbReference>
<feature type="site" description="Increases nucleophilicity of active site Cys" evidence="7">
    <location>
        <position position="421"/>
    </location>
</feature>
<evidence type="ECO:0000256" key="4">
    <source>
        <dbReference type="ARBA" id="ARBA00022840"/>
    </source>
</evidence>
<protein>
    <recommendedName>
        <fullName evidence="7">Cobyrinate a,c-diamide synthase</fullName>
        <ecNumber evidence="7">6.3.5.11</ecNumber>
    </recommendedName>
    <alternativeName>
        <fullName evidence="7">Cobyrinic acid a,c-diamide synthetase</fullName>
    </alternativeName>
</protein>
<organism evidence="10 11">
    <name type="scientific">Senegalia massiliensis</name>
    <dbReference type="NCBI Taxonomy" id="1720316"/>
    <lineage>
        <taxon>Bacteria</taxon>
        <taxon>Bacillati</taxon>
        <taxon>Bacillota</taxon>
        <taxon>Clostridia</taxon>
        <taxon>Eubacteriales</taxon>
        <taxon>Clostridiaceae</taxon>
        <taxon>Senegalia</taxon>
    </lineage>
</organism>
<dbReference type="CDD" id="cd05388">
    <property type="entry name" value="CobB_N"/>
    <property type="match status" value="1"/>
</dbReference>
<dbReference type="SUPFAM" id="SSF52317">
    <property type="entry name" value="Class I glutamine amidotransferase-like"/>
    <property type="match status" value="1"/>
</dbReference>
<dbReference type="GO" id="GO:0042242">
    <property type="term" value="F:cobyrinic acid a,c-diamide synthase activity"/>
    <property type="evidence" value="ECO:0007669"/>
    <property type="project" value="UniProtKB-UniRule"/>
</dbReference>
<dbReference type="Gene3D" id="3.40.50.300">
    <property type="entry name" value="P-loop containing nucleotide triphosphate hydrolases"/>
    <property type="match status" value="2"/>
</dbReference>
<accession>A0A845QWW7</accession>
<keyword evidence="5 7" id="KW-0460">Magnesium</keyword>
<comment type="caution">
    <text evidence="10">The sequence shown here is derived from an EMBL/GenBank/DDBJ whole genome shotgun (WGS) entry which is preliminary data.</text>
</comment>
<dbReference type="GO" id="GO:0005524">
    <property type="term" value="F:ATP binding"/>
    <property type="evidence" value="ECO:0007669"/>
    <property type="project" value="UniProtKB-UniRule"/>
</dbReference>
<dbReference type="PROSITE" id="PS51274">
    <property type="entry name" value="GATASE_COBBQ"/>
    <property type="match status" value="1"/>
</dbReference>
<dbReference type="CDD" id="cd03130">
    <property type="entry name" value="GATase1_CobB"/>
    <property type="match status" value="1"/>
</dbReference>
<dbReference type="InterPro" id="IPR002586">
    <property type="entry name" value="CobQ/CobB/MinD/ParA_Nub-bd_dom"/>
</dbReference>
<keyword evidence="2 7" id="KW-0436">Ligase</keyword>
<evidence type="ECO:0000256" key="5">
    <source>
        <dbReference type="ARBA" id="ARBA00022842"/>
    </source>
</evidence>
<evidence type="ECO:0000259" key="8">
    <source>
        <dbReference type="Pfam" id="PF01656"/>
    </source>
</evidence>
<gene>
    <name evidence="7" type="primary">cbiA</name>
    <name evidence="10" type="ORF">D3Z33_06360</name>
</gene>
<comment type="catalytic activity">
    <reaction evidence="7">
        <text>cob(II)yrinate + 2 L-glutamine + 2 ATP + 2 H2O = cob(II)yrinate a,c diamide + 2 L-glutamate + 2 ADP + 2 phosphate + 2 H(+)</text>
        <dbReference type="Rhea" id="RHEA:26289"/>
        <dbReference type="ChEBI" id="CHEBI:15377"/>
        <dbReference type="ChEBI" id="CHEBI:15378"/>
        <dbReference type="ChEBI" id="CHEBI:29985"/>
        <dbReference type="ChEBI" id="CHEBI:30616"/>
        <dbReference type="ChEBI" id="CHEBI:43474"/>
        <dbReference type="ChEBI" id="CHEBI:58359"/>
        <dbReference type="ChEBI" id="CHEBI:58537"/>
        <dbReference type="ChEBI" id="CHEBI:58894"/>
        <dbReference type="ChEBI" id="CHEBI:456216"/>
        <dbReference type="EC" id="6.3.5.11"/>
    </reaction>
</comment>
<evidence type="ECO:0000256" key="1">
    <source>
        <dbReference type="ARBA" id="ARBA00001946"/>
    </source>
</evidence>
<keyword evidence="7" id="KW-0169">Cobalamin biosynthesis</keyword>
<keyword evidence="3 7" id="KW-0547">Nucleotide-binding</keyword>
<comment type="function">
    <text evidence="7">Catalyzes the ATP-dependent amidation of the two carboxylate groups at positions a and c of cobyrinate, using either L-glutamine or ammonia as the nitrogen source.</text>
</comment>
<proteinExistence type="inferred from homology"/>
<dbReference type="InterPro" id="IPR004484">
    <property type="entry name" value="CbiA/CobB_synth"/>
</dbReference>
<keyword evidence="6 7" id="KW-0315">Glutamine amidotransferase</keyword>
<dbReference type="InterPro" id="IPR011698">
    <property type="entry name" value="GATase_3"/>
</dbReference>
<feature type="active site" description="Nucleophile" evidence="7">
    <location>
        <position position="323"/>
    </location>
</feature>
<keyword evidence="4 7" id="KW-0067">ATP-binding</keyword>
<evidence type="ECO:0000256" key="7">
    <source>
        <dbReference type="HAMAP-Rule" id="MF_00027"/>
    </source>
</evidence>
<dbReference type="UniPathway" id="UPA00148">
    <property type="reaction ID" value="UER00231"/>
</dbReference>
<feature type="domain" description="CobB/CobQ-like glutamine amidotransferase" evidence="9">
    <location>
        <begin position="241"/>
        <end position="426"/>
    </location>
</feature>
<dbReference type="Gene3D" id="3.40.50.880">
    <property type="match status" value="1"/>
</dbReference>
<dbReference type="OrthoDB" id="9764035at2"/>
<dbReference type="PANTHER" id="PTHR43873">
    <property type="entry name" value="COBYRINATE A,C-DIAMIDE SYNTHASE"/>
    <property type="match status" value="1"/>
</dbReference>
<dbReference type="InterPro" id="IPR029062">
    <property type="entry name" value="Class_I_gatase-like"/>
</dbReference>
<reference evidence="10 11" key="1">
    <citation type="submission" date="2018-08" db="EMBL/GenBank/DDBJ databases">
        <title>Murine metabolic-syndrome-specific gut microbial biobank.</title>
        <authorList>
            <person name="Liu C."/>
        </authorList>
    </citation>
    <scope>NUCLEOTIDE SEQUENCE [LARGE SCALE GENOMIC DNA]</scope>
    <source>
        <strain evidence="10 11">583</strain>
    </source>
</reference>
<comment type="cofactor">
    <cofactor evidence="1 7">
        <name>Mg(2+)</name>
        <dbReference type="ChEBI" id="CHEBI:18420"/>
    </cofactor>
</comment>
<evidence type="ECO:0000256" key="3">
    <source>
        <dbReference type="ARBA" id="ARBA00022741"/>
    </source>
</evidence>
<dbReference type="SUPFAM" id="SSF52540">
    <property type="entry name" value="P-loop containing nucleoside triphosphate hydrolases"/>
    <property type="match status" value="1"/>
</dbReference>
<dbReference type="InterPro" id="IPR027417">
    <property type="entry name" value="P-loop_NTPase"/>
</dbReference>